<dbReference type="InterPro" id="IPR025110">
    <property type="entry name" value="AMP-bd_C"/>
</dbReference>
<dbReference type="InterPro" id="IPR010071">
    <property type="entry name" value="AA_adenyl_dom"/>
</dbReference>
<dbReference type="Proteomes" id="UP000094313">
    <property type="component" value="Chromosome"/>
</dbReference>
<dbReference type="GO" id="GO:0044550">
    <property type="term" value="P:secondary metabolite biosynthetic process"/>
    <property type="evidence" value="ECO:0007669"/>
    <property type="project" value="TreeGrafter"/>
</dbReference>
<dbReference type="RefSeq" id="WP_069381822.1">
    <property type="nucleotide sequence ID" value="NZ_CP017141.1"/>
</dbReference>
<dbReference type="SUPFAM" id="SSF52777">
    <property type="entry name" value="CoA-dependent acyltransferases"/>
    <property type="match status" value="2"/>
</dbReference>
<dbReference type="InterPro" id="IPR009081">
    <property type="entry name" value="PP-bd_ACP"/>
</dbReference>
<dbReference type="Gene3D" id="3.30.300.30">
    <property type="match status" value="1"/>
</dbReference>
<dbReference type="InterPro" id="IPR036736">
    <property type="entry name" value="ACP-like_sf"/>
</dbReference>
<evidence type="ECO:0000259" key="4">
    <source>
        <dbReference type="PROSITE" id="PS50075"/>
    </source>
</evidence>
<evidence type="ECO:0000313" key="5">
    <source>
        <dbReference type="EMBL" id="AOM80160.1"/>
    </source>
</evidence>
<dbReference type="PANTHER" id="PTHR45527">
    <property type="entry name" value="NONRIBOSOMAL PEPTIDE SYNTHETASE"/>
    <property type="match status" value="1"/>
</dbReference>
<dbReference type="Gene3D" id="3.30.559.10">
    <property type="entry name" value="Chloramphenicol acetyltransferase-like domain"/>
    <property type="match status" value="1"/>
</dbReference>
<dbReference type="EMBL" id="CP017141">
    <property type="protein sequence ID" value="AOM80160.1"/>
    <property type="molecule type" value="Genomic_DNA"/>
</dbReference>
<dbReference type="Pfam" id="PF00668">
    <property type="entry name" value="Condensation"/>
    <property type="match status" value="1"/>
</dbReference>
<protein>
    <recommendedName>
        <fullName evidence="4">Carrier domain-containing protein</fullName>
    </recommendedName>
</protein>
<dbReference type="OrthoDB" id="605930at2"/>
<keyword evidence="3" id="KW-0597">Phosphoprotein</keyword>
<name>A0A1D7QNB6_9SPHI</name>
<dbReference type="PROSITE" id="PS00012">
    <property type="entry name" value="PHOSPHOPANTETHEINE"/>
    <property type="match status" value="1"/>
</dbReference>
<dbReference type="GO" id="GO:0031177">
    <property type="term" value="F:phosphopantetheine binding"/>
    <property type="evidence" value="ECO:0007669"/>
    <property type="project" value="TreeGrafter"/>
</dbReference>
<dbReference type="SUPFAM" id="SSF56801">
    <property type="entry name" value="Acetyl-CoA synthetase-like"/>
    <property type="match status" value="1"/>
</dbReference>
<dbReference type="InterPro" id="IPR020845">
    <property type="entry name" value="AMP-binding_CS"/>
</dbReference>
<dbReference type="NCBIfam" id="TIGR01733">
    <property type="entry name" value="AA-adenyl-dom"/>
    <property type="match status" value="1"/>
</dbReference>
<keyword evidence="6" id="KW-1185">Reference proteome</keyword>
<dbReference type="KEGG" id="psty:BFS30_25165"/>
<accession>A0A1D7QNB6</accession>
<dbReference type="Gene3D" id="3.40.50.12780">
    <property type="entry name" value="N-terminal domain of ligase-like"/>
    <property type="match status" value="1"/>
</dbReference>
<sequence length="1036" mass="119126">MLNTFQSELYHSMIKHKQQIAIEGDNRSLTYEEVLSRANYITHMLLNENLNPETVVGIMIKDRIQMITAVIGCINARCCFVPIDPDQPIQRQERIADHLDLAYLISSEADVFVRKETKVLRYDQSFAFDVDHQIDYPEFHQDDSIYIYYTSGSTGTPKGIVGRNVSLLQFLKWEIAAFDIQSDCRVSQLISPYFDAFLRDIFVPLLTGGTICIPVQNEETFAPDKLHAWIKASKVSLIHCVLSVFRSLNSSDLKADDFENLKHVLMSGEKIKPQELTKWYSVFADRIQLVNLYGATETTMIRSFYLIKPGDAQASKIPIGKPIDETELWIVDENLKRCKKLITGQILIVSDYISKGYFNDAEQNEKKFISVTLKDGSMRKAFLTGDYGRELADGNIDLIGRDDRQIKLMGIRIEPEEIENVMLRVPFVQNAIIGLRSEAGGVEALLAFFVRKPGFEVPSNVHEALEPVMKDFLPAAMMPSKFIELDAFPLLPNGKINLQELLNTPIPVELVNPVDDIETKLLGIWKEILGDKPISTIESFQAMGGNSLSIMKLIGKIYGVFKVRVPLQEIFKNRTIQKQAVFIRAQKTDDMMVIKKATMKPAYHLSAAQERLYFSYKLNPQKTSFNLPMVWEIHEAFSVSKVKETLVRLISRHESLRTIFIEQNEVIMQVIREEVDFHLDEIFCSNDEVQRKISDFIRPFDLSKDILFRSGIISTDEGKHFFIMDLHHIICDGISQTILLTDFTQSYYDTDLSPLSIQLKDYAEWEYDFMLSTEYVKHREFWLGIFEKELPHFRLPVSNPLIDDLSDKGGNISFSLTKELFHPVFDLVKKDRITLASGIFSLYFLFISRLSGQDDLVIGSTTSGRMQEELEKVVGMFVKTLPVRAIINYDSTFSGFVKYLHELLIEINSKQIYDLSNIMSDINSKREHPLLSLFEVVFVFLDHEKSDHREATRFDFQHTDSKYPLTLYVKEYDDVMDFRLEYSNAYFTASDMELLAEQFQTMIRKVMSGPDTKIIELFHENNLGDAVVDDNIIFNI</sequence>
<evidence type="ECO:0000256" key="1">
    <source>
        <dbReference type="ARBA" id="ARBA00001957"/>
    </source>
</evidence>
<dbReference type="Pfam" id="PF13193">
    <property type="entry name" value="AMP-binding_C"/>
    <property type="match status" value="1"/>
</dbReference>
<evidence type="ECO:0000256" key="3">
    <source>
        <dbReference type="ARBA" id="ARBA00022553"/>
    </source>
</evidence>
<dbReference type="GO" id="GO:0005737">
    <property type="term" value="C:cytoplasm"/>
    <property type="evidence" value="ECO:0007669"/>
    <property type="project" value="TreeGrafter"/>
</dbReference>
<evidence type="ECO:0000256" key="2">
    <source>
        <dbReference type="ARBA" id="ARBA00022450"/>
    </source>
</evidence>
<feature type="domain" description="Carrier" evidence="4">
    <location>
        <begin position="512"/>
        <end position="587"/>
    </location>
</feature>
<dbReference type="InterPro" id="IPR023213">
    <property type="entry name" value="CAT-like_dom_sf"/>
</dbReference>
<dbReference type="GO" id="GO:0043041">
    <property type="term" value="P:amino acid activation for nonribosomal peptide biosynthetic process"/>
    <property type="evidence" value="ECO:0007669"/>
    <property type="project" value="TreeGrafter"/>
</dbReference>
<dbReference type="InterPro" id="IPR045851">
    <property type="entry name" value="AMP-bd_C_sf"/>
</dbReference>
<keyword evidence="2" id="KW-0596">Phosphopantetheine</keyword>
<gene>
    <name evidence="5" type="ORF">BFS30_25165</name>
</gene>
<dbReference type="Gene3D" id="1.10.1200.10">
    <property type="entry name" value="ACP-like"/>
    <property type="match status" value="1"/>
</dbReference>
<dbReference type="SUPFAM" id="SSF47336">
    <property type="entry name" value="ACP-like"/>
    <property type="match status" value="1"/>
</dbReference>
<dbReference type="Pfam" id="PF00550">
    <property type="entry name" value="PP-binding"/>
    <property type="match status" value="1"/>
</dbReference>
<dbReference type="GO" id="GO:0003824">
    <property type="term" value="F:catalytic activity"/>
    <property type="evidence" value="ECO:0007669"/>
    <property type="project" value="InterPro"/>
</dbReference>
<dbReference type="Pfam" id="PF00501">
    <property type="entry name" value="AMP-binding"/>
    <property type="match status" value="1"/>
</dbReference>
<organism evidence="5 6">
    <name type="scientific">Pedobacter steynii</name>
    <dbReference type="NCBI Taxonomy" id="430522"/>
    <lineage>
        <taxon>Bacteria</taxon>
        <taxon>Pseudomonadati</taxon>
        <taxon>Bacteroidota</taxon>
        <taxon>Sphingobacteriia</taxon>
        <taxon>Sphingobacteriales</taxon>
        <taxon>Sphingobacteriaceae</taxon>
        <taxon>Pedobacter</taxon>
    </lineage>
</organism>
<dbReference type="PANTHER" id="PTHR45527:SF1">
    <property type="entry name" value="FATTY ACID SYNTHASE"/>
    <property type="match status" value="1"/>
</dbReference>
<dbReference type="InterPro" id="IPR001242">
    <property type="entry name" value="Condensation_dom"/>
</dbReference>
<comment type="cofactor">
    <cofactor evidence="1">
        <name>pantetheine 4'-phosphate</name>
        <dbReference type="ChEBI" id="CHEBI:47942"/>
    </cofactor>
</comment>
<dbReference type="AlphaFoldDB" id="A0A1D7QNB6"/>
<dbReference type="InterPro" id="IPR000873">
    <property type="entry name" value="AMP-dep_synth/lig_dom"/>
</dbReference>
<proteinExistence type="predicted"/>
<dbReference type="PROSITE" id="PS00455">
    <property type="entry name" value="AMP_BINDING"/>
    <property type="match status" value="1"/>
</dbReference>
<dbReference type="Gene3D" id="3.30.559.30">
    <property type="entry name" value="Nonribosomal peptide synthetase, condensation domain"/>
    <property type="match status" value="1"/>
</dbReference>
<evidence type="ECO:0000313" key="6">
    <source>
        <dbReference type="Proteomes" id="UP000094313"/>
    </source>
</evidence>
<dbReference type="InterPro" id="IPR042099">
    <property type="entry name" value="ANL_N_sf"/>
</dbReference>
<dbReference type="CDD" id="cd05930">
    <property type="entry name" value="A_NRPS"/>
    <property type="match status" value="1"/>
</dbReference>
<dbReference type="InterPro" id="IPR006162">
    <property type="entry name" value="Ppantetheine_attach_site"/>
</dbReference>
<dbReference type="PROSITE" id="PS50075">
    <property type="entry name" value="CARRIER"/>
    <property type="match status" value="1"/>
</dbReference>
<reference evidence="5 6" key="1">
    <citation type="submission" date="2016-08" db="EMBL/GenBank/DDBJ databases">
        <authorList>
            <person name="Seilhamer J.J."/>
        </authorList>
    </citation>
    <scope>NUCLEOTIDE SEQUENCE [LARGE SCALE GENOMIC DNA]</scope>
    <source>
        <strain evidence="5 6">DX4</strain>
    </source>
</reference>